<keyword evidence="2 7" id="KW-0378">Hydrolase</keyword>
<dbReference type="PANTHER" id="PTHR31559">
    <property type="entry name" value="PYRIDOXAL 5'-PHOSPHATE SYNTHASE SUBUNIT SNO"/>
    <property type="match status" value="1"/>
</dbReference>
<sequence>MSTSPAPTVGVLALQGDVREHVAALNACGAHAHGVRRPEELDAVDGLVIPGGESTTMWKLAAAFELLEPLRKQVAAGLPVYGSCAGMIMLADQVLDGAEGQQTVGGIDVTVRRNAFGRQVDSFEAPVEIRGLSGDPVEAVFIRAPWVESVGPQAEALGHVAHGQRAGRIVAVRQQRLLATSFHPELTGDTRIHQLFVDMVRGRQ</sequence>
<evidence type="ECO:0000256" key="7">
    <source>
        <dbReference type="HAMAP-Rule" id="MF_01615"/>
    </source>
</evidence>
<dbReference type="InterPro" id="IPR029062">
    <property type="entry name" value="Class_I_gatase-like"/>
</dbReference>
<comment type="catalytic activity">
    <reaction evidence="6 7">
        <text>L-glutamine + H2O = L-glutamate + NH4(+)</text>
        <dbReference type="Rhea" id="RHEA:15889"/>
        <dbReference type="ChEBI" id="CHEBI:15377"/>
        <dbReference type="ChEBI" id="CHEBI:28938"/>
        <dbReference type="ChEBI" id="CHEBI:29985"/>
        <dbReference type="ChEBI" id="CHEBI:58359"/>
        <dbReference type="EC" id="3.5.1.2"/>
    </reaction>
</comment>
<evidence type="ECO:0000256" key="2">
    <source>
        <dbReference type="ARBA" id="ARBA00022801"/>
    </source>
</evidence>
<evidence type="ECO:0000256" key="3">
    <source>
        <dbReference type="ARBA" id="ARBA00022898"/>
    </source>
</evidence>
<keyword evidence="5 7" id="KW-0456">Lyase</keyword>
<accession>A0ABU2H7N1</accession>
<comment type="function">
    <text evidence="7">Catalyzes the hydrolysis of glutamine to glutamate and ammonia as part of the biosynthesis of pyridoxal 5'-phosphate. The resulting ammonia molecule is channeled to the active site of PdxS.</text>
</comment>
<dbReference type="RefSeq" id="WP_310912844.1">
    <property type="nucleotide sequence ID" value="NZ_JAVLVT010000005.1"/>
</dbReference>
<protein>
    <recommendedName>
        <fullName evidence="7">Pyridoxal 5'-phosphate synthase subunit PdxT</fullName>
        <ecNumber evidence="7">4.3.3.6</ecNumber>
    </recommendedName>
    <alternativeName>
        <fullName evidence="7">Pdx2</fullName>
    </alternativeName>
    <alternativeName>
        <fullName evidence="7">Pyridoxal 5'-phosphate synthase glutaminase subunit</fullName>
        <ecNumber evidence="7">3.5.1.2</ecNumber>
    </alternativeName>
</protein>
<comment type="similarity">
    <text evidence="1 7">Belongs to the glutaminase PdxT/SNO family.</text>
</comment>
<organism evidence="8 9">
    <name type="scientific">Lipingzhangella rawalii</name>
    <dbReference type="NCBI Taxonomy" id="2055835"/>
    <lineage>
        <taxon>Bacteria</taxon>
        <taxon>Bacillati</taxon>
        <taxon>Actinomycetota</taxon>
        <taxon>Actinomycetes</taxon>
        <taxon>Streptosporangiales</taxon>
        <taxon>Nocardiopsidaceae</taxon>
        <taxon>Lipingzhangella</taxon>
    </lineage>
</organism>
<feature type="active site" description="Charge relay system" evidence="7">
    <location>
        <position position="185"/>
    </location>
</feature>
<evidence type="ECO:0000256" key="4">
    <source>
        <dbReference type="ARBA" id="ARBA00022962"/>
    </source>
</evidence>
<dbReference type="CDD" id="cd01749">
    <property type="entry name" value="GATase1_PB"/>
    <property type="match status" value="1"/>
</dbReference>
<dbReference type="PIRSF" id="PIRSF005639">
    <property type="entry name" value="Glut_amidoT_SNO"/>
    <property type="match status" value="1"/>
</dbReference>
<evidence type="ECO:0000313" key="9">
    <source>
        <dbReference type="Proteomes" id="UP001250214"/>
    </source>
</evidence>
<dbReference type="EC" id="3.5.1.2" evidence="7"/>
<comment type="catalytic activity">
    <reaction evidence="7">
        <text>aldehydo-D-ribose 5-phosphate + D-glyceraldehyde 3-phosphate + L-glutamine = pyridoxal 5'-phosphate + L-glutamate + phosphate + 3 H2O + H(+)</text>
        <dbReference type="Rhea" id="RHEA:31507"/>
        <dbReference type="ChEBI" id="CHEBI:15377"/>
        <dbReference type="ChEBI" id="CHEBI:15378"/>
        <dbReference type="ChEBI" id="CHEBI:29985"/>
        <dbReference type="ChEBI" id="CHEBI:43474"/>
        <dbReference type="ChEBI" id="CHEBI:58273"/>
        <dbReference type="ChEBI" id="CHEBI:58359"/>
        <dbReference type="ChEBI" id="CHEBI:59776"/>
        <dbReference type="ChEBI" id="CHEBI:597326"/>
        <dbReference type="EC" id="4.3.3.6"/>
    </reaction>
</comment>
<dbReference type="Pfam" id="PF01174">
    <property type="entry name" value="SNO"/>
    <property type="match status" value="1"/>
</dbReference>
<comment type="caution">
    <text evidence="8">The sequence shown here is derived from an EMBL/GenBank/DDBJ whole genome shotgun (WGS) entry which is preliminary data.</text>
</comment>
<dbReference type="SUPFAM" id="SSF52317">
    <property type="entry name" value="Class I glutamine amidotransferase-like"/>
    <property type="match status" value="1"/>
</dbReference>
<dbReference type="EMBL" id="JAVLVT010000005">
    <property type="protein sequence ID" value="MDS1271318.1"/>
    <property type="molecule type" value="Genomic_DNA"/>
</dbReference>
<comment type="pathway">
    <text evidence="7">Cofactor biosynthesis; pyridoxal 5'-phosphate biosynthesis.</text>
</comment>
<keyword evidence="3 7" id="KW-0663">Pyridoxal phosphate</keyword>
<dbReference type="PANTHER" id="PTHR31559:SF0">
    <property type="entry name" value="PYRIDOXAL 5'-PHOSPHATE SYNTHASE SUBUNIT SNO1-RELATED"/>
    <property type="match status" value="1"/>
</dbReference>
<dbReference type="PROSITE" id="PS51130">
    <property type="entry name" value="PDXT_SNO_2"/>
    <property type="match status" value="1"/>
</dbReference>
<gene>
    <name evidence="7 8" type="primary">pdxT</name>
    <name evidence="8" type="ORF">RIF23_13530</name>
</gene>
<keyword evidence="4 7" id="KW-0315">Glutamine amidotransferase</keyword>
<dbReference type="Gene3D" id="3.40.50.880">
    <property type="match status" value="1"/>
</dbReference>
<evidence type="ECO:0000313" key="8">
    <source>
        <dbReference type="EMBL" id="MDS1271318.1"/>
    </source>
</evidence>
<keyword evidence="9" id="KW-1185">Reference proteome</keyword>
<dbReference type="GO" id="GO:0036381">
    <property type="term" value="F:pyridoxal 5'-phosphate synthase (glutamine hydrolysing) activity"/>
    <property type="evidence" value="ECO:0007669"/>
    <property type="project" value="UniProtKB-EC"/>
</dbReference>
<dbReference type="PROSITE" id="PS01236">
    <property type="entry name" value="PDXT_SNO_1"/>
    <property type="match status" value="1"/>
</dbReference>
<name>A0ABU2H7N1_9ACTN</name>
<evidence type="ECO:0000256" key="5">
    <source>
        <dbReference type="ARBA" id="ARBA00023239"/>
    </source>
</evidence>
<dbReference type="InterPro" id="IPR002161">
    <property type="entry name" value="PdxT/SNO"/>
</dbReference>
<feature type="binding site" evidence="7">
    <location>
        <begin position="52"/>
        <end position="54"/>
    </location>
    <ligand>
        <name>L-glutamine</name>
        <dbReference type="ChEBI" id="CHEBI:58359"/>
    </ligand>
</feature>
<evidence type="ECO:0000256" key="1">
    <source>
        <dbReference type="ARBA" id="ARBA00008345"/>
    </source>
</evidence>
<feature type="binding site" evidence="7">
    <location>
        <begin position="142"/>
        <end position="143"/>
    </location>
    <ligand>
        <name>L-glutamine</name>
        <dbReference type="ChEBI" id="CHEBI:58359"/>
    </ligand>
</feature>
<dbReference type="Proteomes" id="UP001250214">
    <property type="component" value="Unassembled WGS sequence"/>
</dbReference>
<dbReference type="HAMAP" id="MF_01615">
    <property type="entry name" value="PdxT"/>
    <property type="match status" value="1"/>
</dbReference>
<feature type="binding site" evidence="7">
    <location>
        <position position="113"/>
    </location>
    <ligand>
        <name>L-glutamine</name>
        <dbReference type="ChEBI" id="CHEBI:58359"/>
    </ligand>
</feature>
<dbReference type="InterPro" id="IPR021196">
    <property type="entry name" value="PdxT/SNO_CS"/>
</dbReference>
<dbReference type="EC" id="4.3.3.6" evidence="7"/>
<feature type="active site" description="Charge relay system" evidence="7">
    <location>
        <position position="183"/>
    </location>
</feature>
<dbReference type="NCBIfam" id="TIGR03800">
    <property type="entry name" value="PLP_synth_Pdx2"/>
    <property type="match status" value="1"/>
</dbReference>
<dbReference type="GO" id="GO:0004359">
    <property type="term" value="F:glutaminase activity"/>
    <property type="evidence" value="ECO:0007669"/>
    <property type="project" value="UniProtKB-EC"/>
</dbReference>
<reference evidence="9" key="1">
    <citation type="submission" date="2023-07" db="EMBL/GenBank/DDBJ databases">
        <title>Novel species in the genus Lipingzhangella isolated from Sambhar Salt Lake.</title>
        <authorList>
            <person name="Jiya N."/>
            <person name="Kajale S."/>
            <person name="Sharma A."/>
        </authorList>
    </citation>
    <scope>NUCLEOTIDE SEQUENCE [LARGE SCALE GENOMIC DNA]</scope>
    <source>
        <strain evidence="9">LS1_29</strain>
    </source>
</reference>
<dbReference type="PROSITE" id="PS51273">
    <property type="entry name" value="GATASE_TYPE_1"/>
    <property type="match status" value="1"/>
</dbReference>
<evidence type="ECO:0000256" key="6">
    <source>
        <dbReference type="ARBA" id="ARBA00049534"/>
    </source>
</evidence>
<feature type="active site" description="Nucleophile" evidence="7">
    <location>
        <position position="84"/>
    </location>
</feature>
<comment type="subunit">
    <text evidence="7">In the presence of PdxS, forms a dodecamer of heterodimers. Only shows activity in the heterodimer.</text>
</comment>
<proteinExistence type="inferred from homology"/>